<reference evidence="2 3" key="1">
    <citation type="submission" date="2018-03" db="EMBL/GenBank/DDBJ databases">
        <title>Genomic Encyclopedia of Archaeal and Bacterial Type Strains, Phase II (KMG-II): from individual species to whole genera.</title>
        <authorList>
            <person name="Goeker M."/>
        </authorList>
    </citation>
    <scope>NUCLEOTIDE SEQUENCE [LARGE SCALE GENOMIC DNA]</scope>
    <source>
        <strain evidence="2 3">DSM 45601</strain>
    </source>
</reference>
<organism evidence="2 3">
    <name type="scientific">Allonocardiopsis opalescens</name>
    <dbReference type="NCBI Taxonomy" id="1144618"/>
    <lineage>
        <taxon>Bacteria</taxon>
        <taxon>Bacillati</taxon>
        <taxon>Actinomycetota</taxon>
        <taxon>Actinomycetes</taxon>
        <taxon>Streptosporangiales</taxon>
        <taxon>Allonocardiopsis</taxon>
    </lineage>
</organism>
<keyword evidence="3" id="KW-1185">Reference proteome</keyword>
<evidence type="ECO:0000313" key="3">
    <source>
        <dbReference type="Proteomes" id="UP000237846"/>
    </source>
</evidence>
<evidence type="ECO:0000256" key="1">
    <source>
        <dbReference type="SAM" id="MobiDB-lite"/>
    </source>
</evidence>
<protein>
    <submittedName>
        <fullName evidence="2">Uncharacterized protein</fullName>
    </submittedName>
</protein>
<dbReference type="AlphaFoldDB" id="A0A2T0Q765"/>
<dbReference type="RefSeq" id="WP_106244451.1">
    <property type="nucleotide sequence ID" value="NZ_PVZC01000003.1"/>
</dbReference>
<gene>
    <name evidence="2" type="ORF">CLV72_103281</name>
</gene>
<name>A0A2T0Q765_9ACTN</name>
<dbReference type="EMBL" id="PVZC01000003">
    <property type="protein sequence ID" value="PRX99676.1"/>
    <property type="molecule type" value="Genomic_DNA"/>
</dbReference>
<dbReference type="Proteomes" id="UP000237846">
    <property type="component" value="Unassembled WGS sequence"/>
</dbReference>
<evidence type="ECO:0000313" key="2">
    <source>
        <dbReference type="EMBL" id="PRX99676.1"/>
    </source>
</evidence>
<feature type="compositionally biased region" description="Pro residues" evidence="1">
    <location>
        <begin position="1"/>
        <end position="10"/>
    </location>
</feature>
<feature type="region of interest" description="Disordered" evidence="1">
    <location>
        <begin position="67"/>
        <end position="117"/>
    </location>
</feature>
<accession>A0A2T0Q765</accession>
<comment type="caution">
    <text evidence="2">The sequence shown here is derived from an EMBL/GenBank/DDBJ whole genome shotgun (WGS) entry which is preliminary data.</text>
</comment>
<proteinExistence type="predicted"/>
<feature type="region of interest" description="Disordered" evidence="1">
    <location>
        <begin position="1"/>
        <end position="24"/>
    </location>
</feature>
<sequence length="117" mass="12972">MLHSIPPHPYPRGARVHHARENDDAYLRDGTATVVTARPEDEGVYWYTVNTDDGEQEEWPSYFTIPAGLWSDPAEEEDPGAGPMTDEPVFTRRQPQPGHGGAGVAGHWPGRQVAWPT</sequence>
<dbReference type="OrthoDB" id="3436864at2"/>